<comment type="caution">
    <text evidence="1">The sequence shown here is derived from an EMBL/GenBank/DDBJ whole genome shotgun (WGS) entry which is preliminary data.</text>
</comment>
<proteinExistence type="predicted"/>
<dbReference type="AlphaFoldDB" id="A0A8J8Q7H7"/>
<reference evidence="1" key="1">
    <citation type="submission" date="2017-11" db="EMBL/GenBank/DDBJ databases">
        <authorList>
            <person name="Kajale S.C."/>
            <person name="Sharma A."/>
        </authorList>
    </citation>
    <scope>NUCLEOTIDE SEQUENCE</scope>
    <source>
        <strain evidence="1">LS1_42</strain>
    </source>
</reference>
<name>A0A8J8Q7H7_9EURY</name>
<organism evidence="1 2">
    <name type="scientific">Natronococcus pandeyae</name>
    <dbReference type="NCBI Taxonomy" id="2055836"/>
    <lineage>
        <taxon>Archaea</taxon>
        <taxon>Methanobacteriati</taxon>
        <taxon>Methanobacteriota</taxon>
        <taxon>Stenosarchaea group</taxon>
        <taxon>Halobacteria</taxon>
        <taxon>Halobacteriales</taxon>
        <taxon>Natrialbaceae</taxon>
        <taxon>Natronococcus</taxon>
    </lineage>
</organism>
<gene>
    <name evidence="1" type="ORF">CV102_09280</name>
</gene>
<evidence type="ECO:0000313" key="1">
    <source>
        <dbReference type="EMBL" id="TYL38700.1"/>
    </source>
</evidence>
<evidence type="ECO:0000313" key="2">
    <source>
        <dbReference type="Proteomes" id="UP000766904"/>
    </source>
</evidence>
<keyword evidence="2" id="KW-1185">Reference proteome</keyword>
<sequence length="109" mass="12151">MLLLRASLRATGMYEEDLASRTSEAKSSWFSPTQLLTVNNVVSDAYWDSRSCAEQGARMRYAPKIDRREVVIGHQGSNTSCFILPARFSFAIRPCDTVMIDDGVQLANS</sequence>
<dbReference type="Proteomes" id="UP000766904">
    <property type="component" value="Unassembled WGS sequence"/>
</dbReference>
<accession>A0A8J8Q7H7</accession>
<dbReference type="EMBL" id="PHNJ01000004">
    <property type="protein sequence ID" value="TYL38700.1"/>
    <property type="molecule type" value="Genomic_DNA"/>
</dbReference>
<protein>
    <submittedName>
        <fullName evidence="1">Uncharacterized protein</fullName>
    </submittedName>
</protein>